<evidence type="ECO:0000256" key="2">
    <source>
        <dbReference type="ARBA" id="ARBA00005988"/>
    </source>
</evidence>
<evidence type="ECO:0000313" key="13">
    <source>
        <dbReference type="EMBL" id="CAF1204883.1"/>
    </source>
</evidence>
<accession>A0A8S2EEN5</accession>
<keyword evidence="4" id="KW-0645">Protease</keyword>
<keyword evidence="6" id="KW-0732">Signal</keyword>
<keyword evidence="3" id="KW-0121">Carboxypeptidase</keyword>
<reference evidence="13" key="1">
    <citation type="submission" date="2021-02" db="EMBL/GenBank/DDBJ databases">
        <authorList>
            <person name="Nowell W R."/>
        </authorList>
    </citation>
    <scope>NUCLEOTIDE SEQUENCE</scope>
</reference>
<evidence type="ECO:0000313" key="14">
    <source>
        <dbReference type="EMBL" id="CAF4014391.1"/>
    </source>
</evidence>
<dbReference type="SMART" id="SM00631">
    <property type="entry name" value="Zn_pept"/>
    <property type="match status" value="1"/>
</dbReference>
<evidence type="ECO:0000256" key="7">
    <source>
        <dbReference type="ARBA" id="ARBA00022801"/>
    </source>
</evidence>
<comment type="similarity">
    <text evidence="2 10">Belongs to the peptidase M14 family.</text>
</comment>
<dbReference type="Gene3D" id="3.40.630.10">
    <property type="entry name" value="Zn peptidases"/>
    <property type="match status" value="1"/>
</dbReference>
<dbReference type="PANTHER" id="PTHR11705">
    <property type="entry name" value="PROTEASE FAMILY M14 CARBOXYPEPTIDASE A,B"/>
    <property type="match status" value="1"/>
</dbReference>
<evidence type="ECO:0000256" key="9">
    <source>
        <dbReference type="ARBA" id="ARBA00023049"/>
    </source>
</evidence>
<dbReference type="PANTHER" id="PTHR11705:SF91">
    <property type="entry name" value="FI01817P-RELATED"/>
    <property type="match status" value="1"/>
</dbReference>
<comment type="cofactor">
    <cofactor evidence="1">
        <name>Zn(2+)</name>
        <dbReference type="ChEBI" id="CHEBI:29105"/>
    </cofactor>
</comment>
<dbReference type="FunFam" id="3.40.630.10:FF:000084">
    <property type="entry name" value="Carboxypeptidase B2"/>
    <property type="match status" value="1"/>
</dbReference>
<evidence type="ECO:0000256" key="3">
    <source>
        <dbReference type="ARBA" id="ARBA00022645"/>
    </source>
</evidence>
<evidence type="ECO:0000256" key="6">
    <source>
        <dbReference type="ARBA" id="ARBA00022729"/>
    </source>
</evidence>
<dbReference type="Pfam" id="PF00246">
    <property type="entry name" value="Peptidase_M14"/>
    <property type="match status" value="1"/>
</dbReference>
<evidence type="ECO:0000256" key="10">
    <source>
        <dbReference type="PROSITE-ProRule" id="PRU01379"/>
    </source>
</evidence>
<keyword evidence="8" id="KW-0862">Zinc</keyword>
<evidence type="ECO:0000256" key="8">
    <source>
        <dbReference type="ARBA" id="ARBA00022833"/>
    </source>
</evidence>
<dbReference type="InterPro" id="IPR000834">
    <property type="entry name" value="Peptidase_M14"/>
</dbReference>
<evidence type="ECO:0000313" key="15">
    <source>
        <dbReference type="Proteomes" id="UP000677228"/>
    </source>
</evidence>
<dbReference type="Proteomes" id="UP000682733">
    <property type="component" value="Unassembled WGS sequence"/>
</dbReference>
<feature type="active site" description="Proton donor/acceptor" evidence="10">
    <location>
        <position position="614"/>
    </location>
</feature>
<evidence type="ECO:0000256" key="11">
    <source>
        <dbReference type="SAM" id="MobiDB-lite"/>
    </source>
</evidence>
<keyword evidence="7" id="KW-0378">Hydrolase</keyword>
<dbReference type="Proteomes" id="UP000677228">
    <property type="component" value="Unassembled WGS sequence"/>
</dbReference>
<dbReference type="EMBL" id="CAJOBA010035972">
    <property type="protein sequence ID" value="CAF4014391.1"/>
    <property type="molecule type" value="Genomic_DNA"/>
</dbReference>
<dbReference type="GO" id="GO:0006508">
    <property type="term" value="P:proteolysis"/>
    <property type="evidence" value="ECO:0007669"/>
    <property type="project" value="UniProtKB-KW"/>
</dbReference>
<gene>
    <name evidence="13" type="ORF">OVA965_LOCUS24165</name>
    <name evidence="14" type="ORF">TMI583_LOCUS24885</name>
</gene>
<dbReference type="AlphaFoldDB" id="A0A8S2EEN5"/>
<protein>
    <recommendedName>
        <fullName evidence="12">Peptidase M14 domain-containing protein</fullName>
    </recommendedName>
</protein>
<dbReference type="EMBL" id="CAJNOK010014438">
    <property type="protein sequence ID" value="CAF1204883.1"/>
    <property type="molecule type" value="Genomic_DNA"/>
</dbReference>
<sequence length="674" mass="78715">MCIEVNANRHYKKYIRQKQKRHLVFINNNTNSIYDGIPLPNKIRPSAPPLELPDINLPYFTARTTYYTHPSSSTFSKRSRLRRRNHTRTTSALQRIIWTTTPIFLDIDGFSNDTNEADTDKNDYQLTKSFVIINPQPQYPIINRGIETTSIMKTLSTITTNSWSLFHPPNVSPDFVHVNILPPTKDSTTSRGHYPKQIQTTATNRIWMYNTTTSYINRGYSFVQTQLPFYGYTRSSIYYNRYLSTIRSTRYRPPPPTVPRSFTRSFRPESSTRYTQSNLPPTLSSRPYVFSSSISNPTLRLTSTTIPTLLSPSSTESNYLIPSFNKHEWLFDVPSLSLIIDNYPRFSTITKWLHELSQHQNISKFFSYQEFGKTYENRSLLIAKIGILPFNSLRRSIWLDSGIHAREWLSTATVLYTIARLINGTLARDNHIRELIDNYDFYFMPVVNPDGYEFTHTGGNFGRMWRKNRRPPAITADRVNNECYGVDLNRNFPYAWDNRGSSKFSCEETYRGPYPESEPEVRCITSFIMKRKRYFQSFLTMHAFGNYWMLPWSFTTRIRSYDYYKIEKLIINANKQSGNTFKIGQSSILLYPATGTSEDWAKAVANIPHTFSIELPPSTDSFDTRQNEMNGFSYYHENDIAQVAENTFRMIRIYLKDVIKEYRTAHNNNNNNKH</sequence>
<dbReference type="PROSITE" id="PS52035">
    <property type="entry name" value="PEPTIDASE_M14"/>
    <property type="match status" value="1"/>
</dbReference>
<keyword evidence="9" id="KW-0482">Metalloprotease</keyword>
<dbReference type="GO" id="GO:0005615">
    <property type="term" value="C:extracellular space"/>
    <property type="evidence" value="ECO:0007669"/>
    <property type="project" value="TreeGrafter"/>
</dbReference>
<feature type="region of interest" description="Disordered" evidence="11">
    <location>
        <begin position="253"/>
        <end position="278"/>
    </location>
</feature>
<dbReference type="SUPFAM" id="SSF53187">
    <property type="entry name" value="Zn-dependent exopeptidases"/>
    <property type="match status" value="1"/>
</dbReference>
<dbReference type="GO" id="GO:0008270">
    <property type="term" value="F:zinc ion binding"/>
    <property type="evidence" value="ECO:0007669"/>
    <property type="project" value="InterPro"/>
</dbReference>
<keyword evidence="5" id="KW-0479">Metal-binding</keyword>
<feature type="compositionally biased region" description="Polar residues" evidence="11">
    <location>
        <begin position="268"/>
        <end position="278"/>
    </location>
</feature>
<dbReference type="GO" id="GO:0004181">
    <property type="term" value="F:metallocarboxypeptidase activity"/>
    <property type="evidence" value="ECO:0007669"/>
    <property type="project" value="InterPro"/>
</dbReference>
<evidence type="ECO:0000256" key="1">
    <source>
        <dbReference type="ARBA" id="ARBA00001947"/>
    </source>
</evidence>
<dbReference type="PRINTS" id="PR00765">
    <property type="entry name" value="CRBOXYPTASEA"/>
</dbReference>
<name>A0A8S2EEN5_9BILA</name>
<feature type="domain" description="Peptidase M14" evidence="12">
    <location>
        <begin position="342"/>
        <end position="658"/>
    </location>
</feature>
<evidence type="ECO:0000259" key="12">
    <source>
        <dbReference type="PROSITE" id="PS52035"/>
    </source>
</evidence>
<proteinExistence type="inferred from homology"/>
<comment type="caution">
    <text evidence="13">The sequence shown here is derived from an EMBL/GenBank/DDBJ whole genome shotgun (WGS) entry which is preliminary data.</text>
</comment>
<evidence type="ECO:0000256" key="4">
    <source>
        <dbReference type="ARBA" id="ARBA00022670"/>
    </source>
</evidence>
<evidence type="ECO:0000256" key="5">
    <source>
        <dbReference type="ARBA" id="ARBA00022723"/>
    </source>
</evidence>
<organism evidence="13 15">
    <name type="scientific">Didymodactylos carnosus</name>
    <dbReference type="NCBI Taxonomy" id="1234261"/>
    <lineage>
        <taxon>Eukaryota</taxon>
        <taxon>Metazoa</taxon>
        <taxon>Spiralia</taxon>
        <taxon>Gnathifera</taxon>
        <taxon>Rotifera</taxon>
        <taxon>Eurotatoria</taxon>
        <taxon>Bdelloidea</taxon>
        <taxon>Philodinida</taxon>
        <taxon>Philodinidae</taxon>
        <taxon>Didymodactylos</taxon>
    </lineage>
</organism>